<sequence>MAQTIDVDTARDEKWCTADHTEMQALDEEIQDAEDNDDRTRLKKAKYKQKYMLISARNAHVTGELKKAYANIIPTGDLRVFCIANRDYKRFRSPRQRKWADISLINATSVLDLRRFCRSIPAKAQFEAGLHFLEIQIPTLLHSIELWISTGPEADRATKPKDTAYESAFLKQIGALVGGTQETIEVQFTSAIGETAAQYNAWCRNYGTHTTAKRGLRRWNMEITALAACEIGPMWQELELEYRRLFEKLEININGEIWKLASSVPEVSNRSPPSRAFLGNVKLRQQRVRYLLDEDLAKFLRRLKCVLMPLPETLLIDLFFYRLSIYLSIIHYNITGDHASSYILAEMLDTYRRCAMQSGTGRLSRQKGMMHDRLKNENLFSNIQKRIVWDFHNLLKEIFDRVHDNICTVLEQLGSDIGLLEGMEKGESDRFPEFKKEVVAMLSRTNAQLASVQRDISATRARFEGCA</sequence>
<dbReference type="InterPro" id="IPR056024">
    <property type="entry name" value="DUF7605"/>
</dbReference>
<dbReference type="AlphaFoldDB" id="A0A9P8RMF6"/>
<accession>A0A9P8RMF6</accession>
<evidence type="ECO:0000259" key="2">
    <source>
        <dbReference type="Pfam" id="PF24564"/>
    </source>
</evidence>
<name>A0A9P8RMF6_9PEZI</name>
<gene>
    <name evidence="3" type="ORF">GP486_005548</name>
</gene>
<dbReference type="Proteomes" id="UP000750711">
    <property type="component" value="Unassembled WGS sequence"/>
</dbReference>
<keyword evidence="4" id="KW-1185">Reference proteome</keyword>
<feature type="coiled-coil region" evidence="1">
    <location>
        <begin position="16"/>
        <end position="50"/>
    </location>
</feature>
<reference evidence="3" key="1">
    <citation type="submission" date="2021-03" db="EMBL/GenBank/DDBJ databases">
        <title>Comparative genomics and phylogenomic investigation of the class Geoglossomycetes provide insights into ecological specialization and systematics.</title>
        <authorList>
            <person name="Melie T."/>
            <person name="Pirro S."/>
            <person name="Miller A.N."/>
            <person name="Quandt A."/>
        </authorList>
    </citation>
    <scope>NUCLEOTIDE SEQUENCE</scope>
    <source>
        <strain evidence="3">CAQ_001_2017</strain>
    </source>
</reference>
<evidence type="ECO:0000256" key="1">
    <source>
        <dbReference type="SAM" id="Coils"/>
    </source>
</evidence>
<comment type="caution">
    <text evidence="3">The sequence shown here is derived from an EMBL/GenBank/DDBJ whole genome shotgun (WGS) entry which is preliminary data.</text>
</comment>
<dbReference type="EMBL" id="JAGHQM010001054">
    <property type="protein sequence ID" value="KAH0556616.1"/>
    <property type="molecule type" value="Genomic_DNA"/>
</dbReference>
<organism evidence="3 4">
    <name type="scientific">Trichoglossum hirsutum</name>
    <dbReference type="NCBI Taxonomy" id="265104"/>
    <lineage>
        <taxon>Eukaryota</taxon>
        <taxon>Fungi</taxon>
        <taxon>Dikarya</taxon>
        <taxon>Ascomycota</taxon>
        <taxon>Pezizomycotina</taxon>
        <taxon>Geoglossomycetes</taxon>
        <taxon>Geoglossales</taxon>
        <taxon>Geoglossaceae</taxon>
        <taxon>Trichoglossum</taxon>
    </lineage>
</organism>
<keyword evidence="1" id="KW-0175">Coiled coil</keyword>
<proteinExistence type="predicted"/>
<dbReference type="Pfam" id="PF24564">
    <property type="entry name" value="DUF7605"/>
    <property type="match status" value="2"/>
</dbReference>
<protein>
    <recommendedName>
        <fullName evidence="2">DUF7605 domain-containing protein</fullName>
    </recommendedName>
</protein>
<feature type="domain" description="DUF7605" evidence="2">
    <location>
        <begin position="323"/>
        <end position="380"/>
    </location>
</feature>
<evidence type="ECO:0000313" key="3">
    <source>
        <dbReference type="EMBL" id="KAH0556616.1"/>
    </source>
</evidence>
<evidence type="ECO:0000313" key="4">
    <source>
        <dbReference type="Proteomes" id="UP000750711"/>
    </source>
</evidence>
<feature type="domain" description="DUF7605" evidence="2">
    <location>
        <begin position="196"/>
        <end position="305"/>
    </location>
</feature>